<dbReference type="InterPro" id="IPR004358">
    <property type="entry name" value="Sig_transdc_His_kin-like_C"/>
</dbReference>
<keyword evidence="16" id="KW-1185">Reference proteome</keyword>
<dbReference type="OrthoDB" id="6192248at2"/>
<dbReference type="GO" id="GO:0005524">
    <property type="term" value="F:ATP binding"/>
    <property type="evidence" value="ECO:0007669"/>
    <property type="project" value="UniProtKB-KW"/>
</dbReference>
<dbReference type="PANTHER" id="PTHR45339:SF1">
    <property type="entry name" value="HYBRID SIGNAL TRANSDUCTION HISTIDINE KINASE J"/>
    <property type="match status" value="1"/>
</dbReference>
<sequence length="341" mass="37713">MLSILENLDLQQEERYFLSLAQESSQQLFEVIRDLLDFSQLDSGALGLKNEVFDLSEALHMGAGLLAAQAKEKGLELETSIHFTYPWYLGDRSRILQIIVNLLSNAVKYSDSGTIRLEAGDREGLEIRVIDEGIGIPESQQEEIFASFHQLESPYNKRVRGVGLGLAIVAELLKLMKGSISVESKEGQGSCFTVHLPDNFRKQTTESFVEEGPSIPADKIGGKILIVEDEAINRIYLSKMLSGHGFSIVEATDGHQAVERCVAESPDLVLMDISLPRLNGIEATREIHGMGKYRNLPIIALTAHAHTDDIDTFLKAGMSRVITKPVKEASLLESLSEYLKT</sequence>
<dbReference type="PROSITE" id="PS50110">
    <property type="entry name" value="RESPONSE_REGULATORY"/>
    <property type="match status" value="1"/>
</dbReference>
<evidence type="ECO:0000256" key="2">
    <source>
        <dbReference type="ARBA" id="ARBA00004236"/>
    </source>
</evidence>
<evidence type="ECO:0000256" key="9">
    <source>
        <dbReference type="ARBA" id="ARBA00022840"/>
    </source>
</evidence>
<dbReference type="Pfam" id="PF00072">
    <property type="entry name" value="Response_reg"/>
    <property type="match status" value="1"/>
</dbReference>
<dbReference type="InterPro" id="IPR005467">
    <property type="entry name" value="His_kinase_dom"/>
</dbReference>
<keyword evidence="11" id="KW-0472">Membrane</keyword>
<dbReference type="Gene3D" id="3.40.50.2300">
    <property type="match status" value="1"/>
</dbReference>
<feature type="domain" description="Response regulatory" evidence="14">
    <location>
        <begin position="223"/>
        <end position="339"/>
    </location>
</feature>
<gene>
    <name evidence="15" type="ORF">B4O97_07245</name>
</gene>
<comment type="caution">
    <text evidence="15">The sequence shown here is derived from an EMBL/GenBank/DDBJ whole genome shotgun (WGS) entry which is preliminary data.</text>
</comment>
<evidence type="ECO:0000256" key="11">
    <source>
        <dbReference type="ARBA" id="ARBA00023136"/>
    </source>
</evidence>
<dbReference type="STRING" id="1963862.B4O97_07245"/>
<evidence type="ECO:0000256" key="12">
    <source>
        <dbReference type="PROSITE-ProRule" id="PRU00169"/>
    </source>
</evidence>
<dbReference type="PRINTS" id="PR00344">
    <property type="entry name" value="BCTRLSENSOR"/>
</dbReference>
<dbReference type="GO" id="GO:0004673">
    <property type="term" value="F:protein histidine kinase activity"/>
    <property type="evidence" value="ECO:0007669"/>
    <property type="project" value="UniProtKB-EC"/>
</dbReference>
<dbReference type="FunFam" id="3.30.565.10:FF:000023">
    <property type="entry name" value="PAS domain-containing sensor histidine kinase"/>
    <property type="match status" value="1"/>
</dbReference>
<evidence type="ECO:0000256" key="3">
    <source>
        <dbReference type="ARBA" id="ARBA00012438"/>
    </source>
</evidence>
<keyword evidence="9" id="KW-0067">ATP-binding</keyword>
<organism evidence="15 16">
    <name type="scientific">Marispirochaeta aestuarii</name>
    <dbReference type="NCBI Taxonomy" id="1963862"/>
    <lineage>
        <taxon>Bacteria</taxon>
        <taxon>Pseudomonadati</taxon>
        <taxon>Spirochaetota</taxon>
        <taxon>Spirochaetia</taxon>
        <taxon>Spirochaetales</taxon>
        <taxon>Spirochaetaceae</taxon>
        <taxon>Marispirochaeta</taxon>
    </lineage>
</organism>
<evidence type="ECO:0000256" key="7">
    <source>
        <dbReference type="ARBA" id="ARBA00022741"/>
    </source>
</evidence>
<keyword evidence="7" id="KW-0547">Nucleotide-binding</keyword>
<dbReference type="SUPFAM" id="SSF55874">
    <property type="entry name" value="ATPase domain of HSP90 chaperone/DNA topoisomerase II/histidine kinase"/>
    <property type="match status" value="1"/>
</dbReference>
<dbReference type="CDD" id="cd17546">
    <property type="entry name" value="REC_hyHK_CKI1_RcsC-like"/>
    <property type="match status" value="1"/>
</dbReference>
<accession>A0A1Y1RYX3</accession>
<dbReference type="GO" id="GO:0000160">
    <property type="term" value="P:phosphorelay signal transduction system"/>
    <property type="evidence" value="ECO:0007669"/>
    <property type="project" value="UniProtKB-KW"/>
</dbReference>
<evidence type="ECO:0000256" key="10">
    <source>
        <dbReference type="ARBA" id="ARBA00023012"/>
    </source>
</evidence>
<dbReference type="Gene3D" id="3.30.565.10">
    <property type="entry name" value="Histidine kinase-like ATPase, C-terminal domain"/>
    <property type="match status" value="1"/>
</dbReference>
<evidence type="ECO:0000256" key="8">
    <source>
        <dbReference type="ARBA" id="ARBA00022777"/>
    </source>
</evidence>
<dbReference type="PROSITE" id="PS50109">
    <property type="entry name" value="HIS_KIN"/>
    <property type="match status" value="1"/>
</dbReference>
<keyword evidence="10" id="KW-0902">Two-component regulatory system</keyword>
<comment type="subcellular location">
    <subcellularLocation>
        <location evidence="2">Cell membrane</location>
    </subcellularLocation>
</comment>
<keyword evidence="5 12" id="KW-0597">Phosphoprotein</keyword>
<dbReference type="AlphaFoldDB" id="A0A1Y1RYX3"/>
<dbReference type="Proteomes" id="UP000192343">
    <property type="component" value="Unassembled WGS sequence"/>
</dbReference>
<evidence type="ECO:0000256" key="6">
    <source>
        <dbReference type="ARBA" id="ARBA00022679"/>
    </source>
</evidence>
<evidence type="ECO:0000256" key="5">
    <source>
        <dbReference type="ARBA" id="ARBA00022553"/>
    </source>
</evidence>
<protein>
    <recommendedName>
        <fullName evidence="3">histidine kinase</fullName>
        <ecNumber evidence="3">2.7.13.3</ecNumber>
    </recommendedName>
</protein>
<comment type="catalytic activity">
    <reaction evidence="1">
        <text>ATP + protein L-histidine = ADP + protein N-phospho-L-histidine.</text>
        <dbReference type="EC" id="2.7.13.3"/>
    </reaction>
</comment>
<dbReference type="CDD" id="cd16922">
    <property type="entry name" value="HATPase_EvgS-ArcB-TorS-like"/>
    <property type="match status" value="1"/>
</dbReference>
<dbReference type="Pfam" id="PF02518">
    <property type="entry name" value="HATPase_c"/>
    <property type="match status" value="1"/>
</dbReference>
<dbReference type="SUPFAM" id="SSF52172">
    <property type="entry name" value="CheY-like"/>
    <property type="match status" value="1"/>
</dbReference>
<dbReference type="SMART" id="SM00448">
    <property type="entry name" value="REC"/>
    <property type="match status" value="1"/>
</dbReference>
<evidence type="ECO:0000259" key="14">
    <source>
        <dbReference type="PROSITE" id="PS50110"/>
    </source>
</evidence>
<dbReference type="InterPro" id="IPR003594">
    <property type="entry name" value="HATPase_dom"/>
</dbReference>
<evidence type="ECO:0000313" key="15">
    <source>
        <dbReference type="EMBL" id="ORC35858.1"/>
    </source>
</evidence>
<evidence type="ECO:0000256" key="4">
    <source>
        <dbReference type="ARBA" id="ARBA00022475"/>
    </source>
</evidence>
<keyword evidence="6" id="KW-0808">Transferase</keyword>
<keyword evidence="8" id="KW-0418">Kinase</keyword>
<evidence type="ECO:0000313" key="16">
    <source>
        <dbReference type="Proteomes" id="UP000192343"/>
    </source>
</evidence>
<name>A0A1Y1RYX3_9SPIO</name>
<dbReference type="InterPro" id="IPR001789">
    <property type="entry name" value="Sig_transdc_resp-reg_receiver"/>
</dbReference>
<dbReference type="SMART" id="SM00387">
    <property type="entry name" value="HATPase_c"/>
    <property type="match status" value="1"/>
</dbReference>
<dbReference type="GO" id="GO:0005886">
    <property type="term" value="C:plasma membrane"/>
    <property type="evidence" value="ECO:0007669"/>
    <property type="project" value="UniProtKB-SubCell"/>
</dbReference>
<dbReference type="InterPro" id="IPR036890">
    <property type="entry name" value="HATPase_C_sf"/>
</dbReference>
<evidence type="ECO:0000259" key="13">
    <source>
        <dbReference type="PROSITE" id="PS50109"/>
    </source>
</evidence>
<dbReference type="EC" id="2.7.13.3" evidence="3"/>
<dbReference type="EMBL" id="MWQY01000007">
    <property type="protein sequence ID" value="ORC35858.1"/>
    <property type="molecule type" value="Genomic_DNA"/>
</dbReference>
<feature type="domain" description="Histidine kinase" evidence="13">
    <location>
        <begin position="1"/>
        <end position="200"/>
    </location>
</feature>
<proteinExistence type="predicted"/>
<keyword evidence="4" id="KW-1003">Cell membrane</keyword>
<dbReference type="PANTHER" id="PTHR45339">
    <property type="entry name" value="HYBRID SIGNAL TRANSDUCTION HISTIDINE KINASE J"/>
    <property type="match status" value="1"/>
</dbReference>
<evidence type="ECO:0000256" key="1">
    <source>
        <dbReference type="ARBA" id="ARBA00000085"/>
    </source>
</evidence>
<dbReference type="InterPro" id="IPR011006">
    <property type="entry name" value="CheY-like_superfamily"/>
</dbReference>
<reference evidence="15 16" key="1">
    <citation type="submission" date="2017-03" db="EMBL/GenBank/DDBJ databases">
        <title>Draft Genome sequence of Marispirochaeta sp. strain JC444.</title>
        <authorList>
            <person name="Shivani Y."/>
            <person name="Subhash Y."/>
            <person name="Sasikala C."/>
            <person name="Ramana C."/>
        </authorList>
    </citation>
    <scope>NUCLEOTIDE SEQUENCE [LARGE SCALE GENOMIC DNA]</scope>
    <source>
        <strain evidence="15 16">JC444</strain>
    </source>
</reference>
<feature type="modified residue" description="4-aspartylphosphate" evidence="12">
    <location>
        <position position="272"/>
    </location>
</feature>